<feature type="transmembrane region" description="Helical" evidence="6">
    <location>
        <begin position="354"/>
        <end position="379"/>
    </location>
</feature>
<evidence type="ECO:0000256" key="2">
    <source>
        <dbReference type="ARBA" id="ARBA00022475"/>
    </source>
</evidence>
<evidence type="ECO:0000313" key="8">
    <source>
        <dbReference type="Proteomes" id="UP001138997"/>
    </source>
</evidence>
<feature type="transmembrane region" description="Helical" evidence="6">
    <location>
        <begin position="443"/>
        <end position="464"/>
    </location>
</feature>
<feature type="transmembrane region" description="Helical" evidence="6">
    <location>
        <begin position="318"/>
        <end position="342"/>
    </location>
</feature>
<feature type="transmembrane region" description="Helical" evidence="6">
    <location>
        <begin position="470"/>
        <end position="491"/>
    </location>
</feature>
<dbReference type="InterPro" id="IPR050833">
    <property type="entry name" value="Poly_Biosynth_Transport"/>
</dbReference>
<evidence type="ECO:0000256" key="4">
    <source>
        <dbReference type="ARBA" id="ARBA00022989"/>
    </source>
</evidence>
<evidence type="ECO:0000256" key="5">
    <source>
        <dbReference type="ARBA" id="ARBA00023136"/>
    </source>
</evidence>
<protein>
    <submittedName>
        <fullName evidence="7">Polysaccharide biosynthesis C-terminal domain-containing protein</fullName>
    </submittedName>
</protein>
<proteinExistence type="predicted"/>
<evidence type="ECO:0000256" key="1">
    <source>
        <dbReference type="ARBA" id="ARBA00004651"/>
    </source>
</evidence>
<comment type="subcellular location">
    <subcellularLocation>
        <location evidence="1">Cell membrane</location>
        <topology evidence="1">Multi-pass membrane protein</topology>
    </subcellularLocation>
</comment>
<comment type="caution">
    <text evidence="7">The sequence shown here is derived from an EMBL/GenBank/DDBJ whole genome shotgun (WGS) entry which is preliminary data.</text>
</comment>
<evidence type="ECO:0000313" key="7">
    <source>
        <dbReference type="EMBL" id="MCD5315351.1"/>
    </source>
</evidence>
<dbReference type="PANTHER" id="PTHR30250">
    <property type="entry name" value="PST FAMILY PREDICTED COLANIC ACID TRANSPORTER"/>
    <property type="match status" value="1"/>
</dbReference>
<keyword evidence="8" id="KW-1185">Reference proteome</keyword>
<feature type="transmembrane region" description="Helical" evidence="6">
    <location>
        <begin position="386"/>
        <end position="405"/>
    </location>
</feature>
<feature type="transmembrane region" description="Helical" evidence="6">
    <location>
        <begin position="134"/>
        <end position="153"/>
    </location>
</feature>
<organism evidence="7 8">
    <name type="scientific">Kineosporia babensis</name>
    <dbReference type="NCBI Taxonomy" id="499548"/>
    <lineage>
        <taxon>Bacteria</taxon>
        <taxon>Bacillati</taxon>
        <taxon>Actinomycetota</taxon>
        <taxon>Actinomycetes</taxon>
        <taxon>Kineosporiales</taxon>
        <taxon>Kineosporiaceae</taxon>
        <taxon>Kineosporia</taxon>
    </lineage>
</organism>
<feature type="transmembrane region" description="Helical" evidence="6">
    <location>
        <begin position="50"/>
        <end position="71"/>
    </location>
</feature>
<keyword evidence="2" id="KW-1003">Cell membrane</keyword>
<feature type="transmembrane region" description="Helical" evidence="6">
    <location>
        <begin position="92"/>
        <end position="114"/>
    </location>
</feature>
<dbReference type="Pfam" id="PF01943">
    <property type="entry name" value="Polysacc_synt"/>
    <property type="match status" value="1"/>
</dbReference>
<dbReference type="Proteomes" id="UP001138997">
    <property type="component" value="Unassembled WGS sequence"/>
</dbReference>
<feature type="transmembrane region" description="Helical" evidence="6">
    <location>
        <begin position="411"/>
        <end position="431"/>
    </location>
</feature>
<feature type="transmembrane region" description="Helical" evidence="6">
    <location>
        <begin position="246"/>
        <end position="267"/>
    </location>
</feature>
<evidence type="ECO:0000256" key="3">
    <source>
        <dbReference type="ARBA" id="ARBA00022692"/>
    </source>
</evidence>
<feature type="transmembrane region" description="Helical" evidence="6">
    <location>
        <begin position="20"/>
        <end position="44"/>
    </location>
</feature>
<gene>
    <name evidence="7" type="ORF">LR394_31065</name>
</gene>
<accession>A0A9X1NLJ6</accession>
<sequence>MTTTTRAHRDLAAVAKGGSIAAAGAVISAVGGLLLTIVVARGLGAAGAGLFFEAVAVFMIAQSLSTLGADTGLMRALSRARALGQAGETRRLIAVAMIPVALGSLLLAGLLWWLTPWLLDLLANGSSDHGRAEQYVHLMAPFLVVATTATVAAQATRAFGSVVGFVAVQNVLIPLGRPLGIGIAVLAGWTGLVVPLIWTLLFIPALLVAGWTLRRQVRRTDSDEVHPPRPLPQIAREFWAFSAVRGISAAIDVFLVWCGVLLVAAFLTPAEAGVYATASRFITSGTLVLQAMRLAIAPQISALMSTGQTERAGRIYRVATLWIVASSWPLYLALACFSGLLLDLFGPGFGVGATAMSILALAMLVNLGTGNVGTVLLMAGRSHWLLLNKSLAVVTMVGLNLWLVPRYGLEGAAIAWGAAMALDNLIAVVQVRWGLGLRGYNATTAWTCALAVIIYGGGGLLAKATIGEGYLALTAYLLAGTAAYAAVLWHFRARMELGEITRKVG</sequence>
<feature type="transmembrane region" description="Helical" evidence="6">
    <location>
        <begin position="158"/>
        <end position="175"/>
    </location>
</feature>
<dbReference type="InterPro" id="IPR002797">
    <property type="entry name" value="Polysacc_synth"/>
</dbReference>
<keyword evidence="3 6" id="KW-0812">Transmembrane</keyword>
<dbReference type="RefSeq" id="WP_231448153.1">
    <property type="nucleotide sequence ID" value="NZ_JAJOMB010000021.1"/>
</dbReference>
<evidence type="ECO:0000256" key="6">
    <source>
        <dbReference type="SAM" id="Phobius"/>
    </source>
</evidence>
<keyword evidence="5 6" id="KW-0472">Membrane</keyword>
<dbReference type="EMBL" id="JAJOMB010000021">
    <property type="protein sequence ID" value="MCD5315351.1"/>
    <property type="molecule type" value="Genomic_DNA"/>
</dbReference>
<reference evidence="7" key="1">
    <citation type="submission" date="2021-11" db="EMBL/GenBank/DDBJ databases">
        <title>Streptomyces corallinus and Kineosporia corallina sp. nov., two new coral-derived marine actinobacteria.</title>
        <authorList>
            <person name="Buangrab K."/>
            <person name="Sutthacheep M."/>
            <person name="Yeemin T."/>
            <person name="Harunari E."/>
            <person name="Igarashi Y."/>
            <person name="Sripreechasak P."/>
            <person name="Kanchanasin P."/>
            <person name="Tanasupawat S."/>
            <person name="Phongsopitanun W."/>
        </authorList>
    </citation>
    <scope>NUCLEOTIDE SEQUENCE</scope>
    <source>
        <strain evidence="7">JCM 31032</strain>
    </source>
</reference>
<dbReference type="PANTHER" id="PTHR30250:SF27">
    <property type="entry name" value="POLYSACCHARIDE BIOSYNTHESIS PROTEIN"/>
    <property type="match status" value="1"/>
</dbReference>
<name>A0A9X1NLJ6_9ACTN</name>
<keyword evidence="4 6" id="KW-1133">Transmembrane helix</keyword>
<dbReference type="AlphaFoldDB" id="A0A9X1NLJ6"/>
<dbReference type="GO" id="GO:0005886">
    <property type="term" value="C:plasma membrane"/>
    <property type="evidence" value="ECO:0007669"/>
    <property type="project" value="UniProtKB-SubCell"/>
</dbReference>
<feature type="transmembrane region" description="Helical" evidence="6">
    <location>
        <begin position="181"/>
        <end position="209"/>
    </location>
</feature>